<comment type="caution">
    <text evidence="1">The sequence shown here is derived from an EMBL/GenBank/DDBJ whole genome shotgun (WGS) entry which is preliminary data.</text>
</comment>
<reference evidence="1 2" key="1">
    <citation type="submission" date="2024-02" db="EMBL/GenBank/DDBJ databases">
        <title>Whole genome of MDR Enterobacteriaceae from southern Thailand.</title>
        <authorList>
            <person name="Surachat K."/>
        </authorList>
    </citation>
    <scope>NUCLEOTIDE SEQUENCE [LARGE SCALE GENOMIC DNA]</scope>
    <source>
        <strain evidence="1 2">PSU_29</strain>
    </source>
</reference>
<keyword evidence="2" id="KW-1185">Reference proteome</keyword>
<dbReference type="Gene3D" id="3.60.15.10">
    <property type="entry name" value="Ribonuclease Z/Hydroxyacylglutathione hydrolase-like"/>
    <property type="match status" value="2"/>
</dbReference>
<evidence type="ECO:0000313" key="1">
    <source>
        <dbReference type="EMBL" id="MEN0577898.1"/>
    </source>
</evidence>
<proteinExistence type="predicted"/>
<name>A0ABU9UZV0_9ENTR</name>
<accession>A0ABU9UZV0</accession>
<evidence type="ECO:0000313" key="2">
    <source>
        <dbReference type="Proteomes" id="UP001411173"/>
    </source>
</evidence>
<gene>
    <name evidence="1" type="ORF">AAIG39_02615</name>
</gene>
<dbReference type="SUPFAM" id="SSF56281">
    <property type="entry name" value="Metallo-hydrolase/oxidoreductase"/>
    <property type="match status" value="1"/>
</dbReference>
<evidence type="ECO:0008006" key="3">
    <source>
        <dbReference type="Google" id="ProtNLM"/>
    </source>
</evidence>
<dbReference type="InterPro" id="IPR036866">
    <property type="entry name" value="RibonucZ/Hydroxyglut_hydro"/>
</dbReference>
<dbReference type="EMBL" id="JBCIVJ010000001">
    <property type="protein sequence ID" value="MEN0577898.1"/>
    <property type="molecule type" value="Genomic_DNA"/>
</dbReference>
<dbReference type="RefSeq" id="WP_343193127.1">
    <property type="nucleotide sequence ID" value="NZ_JBCIVJ010000001.1"/>
</dbReference>
<protein>
    <recommendedName>
        <fullName evidence="3">MBL fold metallo-hydrolase</fullName>
    </recommendedName>
</protein>
<sequence length="134" mass="14209">MTPHSFASHQIGDFQVTVLSDGDMTASLELLNGITPSEAGQIQREAGITAPGNIHINGYLIRGQGKTLLVDSGSGGWNNIEGLVQAQATRQKILAQAASEKWRVAGMHFALPGFAHIAPQEDGYRLVCPTADSL</sequence>
<dbReference type="Proteomes" id="UP001411173">
    <property type="component" value="Unassembled WGS sequence"/>
</dbReference>
<organism evidence="1 2">
    <name type="scientific">Phytobacter palmae</name>
    <dbReference type="NCBI Taxonomy" id="1855371"/>
    <lineage>
        <taxon>Bacteria</taxon>
        <taxon>Pseudomonadati</taxon>
        <taxon>Pseudomonadota</taxon>
        <taxon>Gammaproteobacteria</taxon>
        <taxon>Enterobacterales</taxon>
        <taxon>Enterobacteriaceae</taxon>
        <taxon>Phytobacter</taxon>
    </lineage>
</organism>